<dbReference type="InterPro" id="IPR002569">
    <property type="entry name" value="Met_Sox_Rdtase_MsrA_dom"/>
</dbReference>
<evidence type="ECO:0000313" key="13">
    <source>
        <dbReference type="EMBL" id="SEW40301.1"/>
    </source>
</evidence>
<proteinExistence type="inferred from homology"/>
<dbReference type="NCBIfam" id="NF004042">
    <property type="entry name" value="PRK05550.1"/>
    <property type="match status" value="1"/>
</dbReference>
<accession>A0A1I0RHJ1</accession>
<name>A0A1I0RHJ1_9BACT</name>
<dbReference type="OrthoDB" id="4174719at2"/>
<evidence type="ECO:0000256" key="5">
    <source>
        <dbReference type="ARBA" id="ARBA00023268"/>
    </source>
</evidence>
<comment type="similarity">
    <text evidence="11">Belongs to the MsrA Met sulfoxide reductase family.</text>
</comment>
<evidence type="ECO:0000256" key="3">
    <source>
        <dbReference type="ARBA" id="ARBA00022833"/>
    </source>
</evidence>
<keyword evidence="3 10" id="KW-0862">Zinc</keyword>
<evidence type="ECO:0000313" key="14">
    <source>
        <dbReference type="Proteomes" id="UP000199437"/>
    </source>
</evidence>
<dbReference type="Pfam" id="PF01625">
    <property type="entry name" value="PMSR"/>
    <property type="match status" value="1"/>
</dbReference>
<evidence type="ECO:0000256" key="11">
    <source>
        <dbReference type="HAMAP-Rule" id="MF_01401"/>
    </source>
</evidence>
<evidence type="ECO:0000256" key="1">
    <source>
        <dbReference type="ARBA" id="ARBA00007174"/>
    </source>
</evidence>
<dbReference type="SUPFAM" id="SSF55068">
    <property type="entry name" value="Peptide methionine sulfoxide reductase"/>
    <property type="match status" value="1"/>
</dbReference>
<comment type="catalytic activity">
    <reaction evidence="7 11">
        <text>L-methionyl-[protein] + [thioredoxin]-disulfide + H2O = L-methionyl-(S)-S-oxide-[protein] + [thioredoxin]-dithiol</text>
        <dbReference type="Rhea" id="RHEA:14217"/>
        <dbReference type="Rhea" id="RHEA-COMP:10698"/>
        <dbReference type="Rhea" id="RHEA-COMP:10700"/>
        <dbReference type="Rhea" id="RHEA-COMP:12313"/>
        <dbReference type="Rhea" id="RHEA-COMP:12315"/>
        <dbReference type="ChEBI" id="CHEBI:15377"/>
        <dbReference type="ChEBI" id="CHEBI:16044"/>
        <dbReference type="ChEBI" id="CHEBI:29950"/>
        <dbReference type="ChEBI" id="CHEBI:44120"/>
        <dbReference type="ChEBI" id="CHEBI:50058"/>
        <dbReference type="EC" id="1.8.4.11"/>
    </reaction>
</comment>
<keyword evidence="4 10" id="KW-0560">Oxidoreductase</keyword>
<dbReference type="STRING" id="1267423.SAMN05216290_3572"/>
<dbReference type="PANTHER" id="PTHR43774">
    <property type="entry name" value="PEPTIDE METHIONINE SULFOXIDE REDUCTASE"/>
    <property type="match status" value="1"/>
</dbReference>
<feature type="binding site" evidence="10">
    <location>
        <position position="117"/>
    </location>
    <ligand>
        <name>Zn(2+)</name>
        <dbReference type="ChEBI" id="CHEBI:29105"/>
    </ligand>
</feature>
<keyword evidence="5" id="KW-0511">Multifunctional enzyme</keyword>
<evidence type="ECO:0000256" key="9">
    <source>
        <dbReference type="ARBA" id="ARBA00048782"/>
    </source>
</evidence>
<evidence type="ECO:0000256" key="4">
    <source>
        <dbReference type="ARBA" id="ARBA00023002"/>
    </source>
</evidence>
<protein>
    <recommendedName>
        <fullName evidence="10 11">Multifunctional fusion protein</fullName>
    </recommendedName>
    <domain>
        <recommendedName>
            <fullName evidence="11">Peptide methionine sulfoxide reductase MsrA</fullName>
            <shortName evidence="11">Protein-methionine-S-oxide reductase</shortName>
            <ecNumber evidence="11">1.8.4.11</ecNumber>
        </recommendedName>
        <alternativeName>
            <fullName evidence="11">Peptide-methionine (S)-S-oxide reductase</fullName>
            <shortName evidence="11">Peptide Met(O) reductase</shortName>
        </alternativeName>
    </domain>
    <domain>
        <recommendedName>
            <fullName evidence="10">Peptide methionine sulfoxide reductase MsrB</fullName>
            <ecNumber evidence="10">1.8.4.12</ecNumber>
        </recommendedName>
        <alternativeName>
            <fullName evidence="10">Peptide-methionine (R)-S-oxide reductase</fullName>
        </alternativeName>
    </domain>
</protein>
<feature type="binding site" evidence="10">
    <location>
        <position position="68"/>
    </location>
    <ligand>
        <name>Zn(2+)</name>
        <dbReference type="ChEBI" id="CHEBI:29105"/>
    </ligand>
</feature>
<dbReference type="InterPro" id="IPR036509">
    <property type="entry name" value="Met_Sox_Rdtase_MsrA_sf"/>
</dbReference>
<dbReference type="GO" id="GO:0006979">
    <property type="term" value="P:response to oxidative stress"/>
    <property type="evidence" value="ECO:0007669"/>
    <property type="project" value="UniProtKB-ARBA"/>
</dbReference>
<dbReference type="EMBL" id="FOIR01000004">
    <property type="protein sequence ID" value="SEW40301.1"/>
    <property type="molecule type" value="Genomic_DNA"/>
</dbReference>
<comment type="function">
    <text evidence="6 11">Has an important function as a repair enzyme for proteins that have been inactivated by oxidation. Catalyzes the reversible oxidation-reduction of methionine sulfoxide in proteins to methionine.</text>
</comment>
<dbReference type="HAMAP" id="MF_01401">
    <property type="entry name" value="MsrA"/>
    <property type="match status" value="1"/>
</dbReference>
<sequence>MLTWIDVIKFTNNGNPAPDRRVEKSEEEWREILTPGQFQVARLKGTERAGTGEFCERHEPGLYGCVCCGTPLFDSRVKFESGTGWPSFTQPVKQNAIKYEKDTSYGMVRVEVMCNVCDAHQGHVFPDGPEPSGLRYCVNSASMQLLETERKEATLVLGGGCFWCTEAVFQRVKGVKSVVSGYAGGMIKNPTYREITTGRTGHAEVIKITYDKDQVGLADLLRIFFTTHDPTTLNRQGYDVGTQYRSVIFYQDEQEQAIAAQVMDEMAQYFDDPIVTELSQFMAFYEAEDYHKDYYNQNENAPYCTAIISPKIQKLKAQFTGLLKPEVER</sequence>
<feature type="active site" description="Nucleophile" evidence="10">
    <location>
        <position position="137"/>
    </location>
</feature>
<evidence type="ECO:0000256" key="10">
    <source>
        <dbReference type="HAMAP-Rule" id="MF_01400"/>
    </source>
</evidence>
<comment type="catalytic activity">
    <reaction evidence="9 11">
        <text>[thioredoxin]-disulfide + L-methionine + H2O = L-methionine (S)-S-oxide + [thioredoxin]-dithiol</text>
        <dbReference type="Rhea" id="RHEA:19993"/>
        <dbReference type="Rhea" id="RHEA-COMP:10698"/>
        <dbReference type="Rhea" id="RHEA-COMP:10700"/>
        <dbReference type="ChEBI" id="CHEBI:15377"/>
        <dbReference type="ChEBI" id="CHEBI:29950"/>
        <dbReference type="ChEBI" id="CHEBI:50058"/>
        <dbReference type="ChEBI" id="CHEBI:57844"/>
        <dbReference type="ChEBI" id="CHEBI:58772"/>
        <dbReference type="EC" id="1.8.4.11"/>
    </reaction>
</comment>
<evidence type="ECO:0000256" key="2">
    <source>
        <dbReference type="ARBA" id="ARBA00022723"/>
    </source>
</evidence>
<dbReference type="NCBIfam" id="TIGR00401">
    <property type="entry name" value="msrA"/>
    <property type="match status" value="1"/>
</dbReference>
<dbReference type="RefSeq" id="WP_090260399.1">
    <property type="nucleotide sequence ID" value="NZ_FOIR01000004.1"/>
</dbReference>
<keyword evidence="2 10" id="KW-0479">Metal-binding</keyword>
<dbReference type="EC" id="1.8.4.12" evidence="10"/>
<dbReference type="Pfam" id="PF01641">
    <property type="entry name" value="SelR"/>
    <property type="match status" value="1"/>
</dbReference>
<dbReference type="PROSITE" id="PS51790">
    <property type="entry name" value="MSRB"/>
    <property type="match status" value="1"/>
</dbReference>
<dbReference type="Proteomes" id="UP000199437">
    <property type="component" value="Unassembled WGS sequence"/>
</dbReference>
<comment type="cofactor">
    <cofactor evidence="10">
        <name>Zn(2+)</name>
        <dbReference type="ChEBI" id="CHEBI:29105"/>
    </cofactor>
    <text evidence="10">Binds 1 zinc ion per subunit. The zinc ion is important for the structural integrity of the protein.</text>
</comment>
<evidence type="ECO:0000259" key="12">
    <source>
        <dbReference type="PROSITE" id="PS51790"/>
    </source>
</evidence>
<dbReference type="Gene3D" id="2.170.150.20">
    <property type="entry name" value="Peptide methionine sulfoxide reductase"/>
    <property type="match status" value="1"/>
</dbReference>
<dbReference type="GO" id="GO:0008113">
    <property type="term" value="F:peptide-methionine (S)-S-oxide reductase activity"/>
    <property type="evidence" value="ECO:0007669"/>
    <property type="project" value="UniProtKB-UniRule"/>
</dbReference>
<dbReference type="Gene3D" id="3.30.1060.10">
    <property type="entry name" value="Peptide methionine sulphoxide reductase MsrA"/>
    <property type="match status" value="1"/>
</dbReference>
<gene>
    <name evidence="10" type="primary">msrB</name>
    <name evidence="11" type="synonym">msrA</name>
    <name evidence="13" type="ORF">SAMN05216290_3572</name>
</gene>
<dbReference type="PANTHER" id="PTHR43774:SF1">
    <property type="entry name" value="PEPTIDE METHIONINE SULFOXIDE REDUCTASE MSRA 2"/>
    <property type="match status" value="1"/>
</dbReference>
<dbReference type="EC" id="1.8.4.11" evidence="11"/>
<feature type="binding site" evidence="10">
    <location>
        <position position="65"/>
    </location>
    <ligand>
        <name>Zn(2+)</name>
        <dbReference type="ChEBI" id="CHEBI:29105"/>
    </ligand>
</feature>
<dbReference type="GeneID" id="99988243"/>
<dbReference type="GO" id="GO:0033743">
    <property type="term" value="F:peptide-methionine (R)-S-oxide reductase activity"/>
    <property type="evidence" value="ECO:0007669"/>
    <property type="project" value="UniProtKB-UniRule"/>
</dbReference>
<dbReference type="NCBIfam" id="TIGR00357">
    <property type="entry name" value="peptide-methionine (R)-S-oxide reductase MsrB"/>
    <property type="match status" value="1"/>
</dbReference>
<comment type="catalytic activity">
    <reaction evidence="8 10">
        <text>L-methionyl-[protein] + [thioredoxin]-disulfide + H2O = L-methionyl-(R)-S-oxide-[protein] + [thioredoxin]-dithiol</text>
        <dbReference type="Rhea" id="RHEA:24164"/>
        <dbReference type="Rhea" id="RHEA-COMP:10698"/>
        <dbReference type="Rhea" id="RHEA-COMP:10700"/>
        <dbReference type="Rhea" id="RHEA-COMP:12313"/>
        <dbReference type="Rhea" id="RHEA-COMP:12314"/>
        <dbReference type="ChEBI" id="CHEBI:15377"/>
        <dbReference type="ChEBI" id="CHEBI:16044"/>
        <dbReference type="ChEBI" id="CHEBI:29950"/>
        <dbReference type="ChEBI" id="CHEBI:45764"/>
        <dbReference type="ChEBI" id="CHEBI:50058"/>
        <dbReference type="EC" id="1.8.4.12"/>
    </reaction>
</comment>
<reference evidence="14" key="1">
    <citation type="submission" date="2016-10" db="EMBL/GenBank/DDBJ databases">
        <authorList>
            <person name="Varghese N."/>
            <person name="Submissions S."/>
        </authorList>
    </citation>
    <scope>NUCLEOTIDE SEQUENCE [LARGE SCALE GENOMIC DNA]</scope>
    <source>
        <strain evidence="14">CGMCC 1.12402</strain>
    </source>
</reference>
<evidence type="ECO:0000256" key="8">
    <source>
        <dbReference type="ARBA" id="ARBA00048488"/>
    </source>
</evidence>
<organism evidence="13 14">
    <name type="scientific">Roseivirga pacifica</name>
    <dbReference type="NCBI Taxonomy" id="1267423"/>
    <lineage>
        <taxon>Bacteria</taxon>
        <taxon>Pseudomonadati</taxon>
        <taxon>Bacteroidota</taxon>
        <taxon>Cytophagia</taxon>
        <taxon>Cytophagales</taxon>
        <taxon>Roseivirgaceae</taxon>
        <taxon>Roseivirga</taxon>
    </lineage>
</organism>
<evidence type="ECO:0000256" key="6">
    <source>
        <dbReference type="ARBA" id="ARBA00024679"/>
    </source>
</evidence>
<feature type="binding site" evidence="10">
    <location>
        <position position="114"/>
    </location>
    <ligand>
        <name>Zn(2+)</name>
        <dbReference type="ChEBI" id="CHEBI:29105"/>
    </ligand>
</feature>
<dbReference type="GO" id="GO:0008270">
    <property type="term" value="F:zinc ion binding"/>
    <property type="evidence" value="ECO:0007669"/>
    <property type="project" value="UniProtKB-UniRule"/>
</dbReference>
<dbReference type="SUPFAM" id="SSF51316">
    <property type="entry name" value="Mss4-like"/>
    <property type="match status" value="1"/>
</dbReference>
<comment type="similarity">
    <text evidence="1 10">Belongs to the MsrB Met sulfoxide reductase family.</text>
</comment>
<dbReference type="HAMAP" id="MF_01400">
    <property type="entry name" value="MsrB"/>
    <property type="match status" value="1"/>
</dbReference>
<feature type="domain" description="MsrB" evidence="12">
    <location>
        <begin position="26"/>
        <end position="148"/>
    </location>
</feature>
<dbReference type="FunFam" id="2.170.150.20:FF:000001">
    <property type="entry name" value="Peptide methionine sulfoxide reductase MsrB"/>
    <property type="match status" value="1"/>
</dbReference>
<dbReference type="GO" id="GO:0033744">
    <property type="term" value="F:L-methionine:thioredoxin-disulfide S-oxidoreductase activity"/>
    <property type="evidence" value="ECO:0007669"/>
    <property type="project" value="RHEA"/>
</dbReference>
<evidence type="ECO:0000256" key="7">
    <source>
        <dbReference type="ARBA" id="ARBA00047806"/>
    </source>
</evidence>
<keyword evidence="14" id="KW-1185">Reference proteome</keyword>
<dbReference type="InterPro" id="IPR011057">
    <property type="entry name" value="Mss4-like_sf"/>
</dbReference>
<dbReference type="AlphaFoldDB" id="A0A1I0RHJ1"/>
<dbReference type="InterPro" id="IPR002579">
    <property type="entry name" value="Met_Sox_Rdtase_MsrB_dom"/>
</dbReference>
<feature type="active site" evidence="11">
    <location>
        <position position="161"/>
    </location>
</feature>